<dbReference type="GO" id="GO:0008933">
    <property type="term" value="F:peptidoglycan lytic transglycosylase activity"/>
    <property type="evidence" value="ECO:0007669"/>
    <property type="project" value="TreeGrafter"/>
</dbReference>
<reference evidence="8 9" key="1">
    <citation type="submission" date="2017-07" db="EMBL/GenBank/DDBJ databases">
        <title>A draft genome sequence of Komagataeibacter sp. T5K1.</title>
        <authorList>
            <person name="Skraban J."/>
            <person name="Cleenwerck I."/>
            <person name="Vandamme P."/>
            <person name="Trcek J."/>
        </authorList>
    </citation>
    <scope>NUCLEOTIDE SEQUENCE [LARGE SCALE GENOMIC DNA]</scope>
    <source>
        <strain evidence="8 9">T5K1</strain>
    </source>
</reference>
<keyword evidence="3" id="KW-0456">Lyase</keyword>
<comment type="catalytic activity">
    <reaction evidence="1">
        <text>Exolytic cleavage of the (1-&gt;4)-beta-glycosidic linkage between N-acetylmuramic acid (MurNAc) and N-acetylglucosamine (GlcNAc) residues in peptidoglycan, from either the reducing or the non-reducing ends of the peptidoglycan chains, with concomitant formation of a 1,6-anhydrobond in the MurNAc residue.</text>
        <dbReference type="EC" id="4.2.2.n1"/>
    </reaction>
</comment>
<evidence type="ECO:0000256" key="2">
    <source>
        <dbReference type="ARBA" id="ARBA00012587"/>
    </source>
</evidence>
<keyword evidence="4" id="KW-0961">Cell wall biogenesis/degradation</keyword>
<feature type="domain" description="Lytic transglycosylase MltA" evidence="7">
    <location>
        <begin position="171"/>
        <end position="322"/>
    </location>
</feature>
<evidence type="ECO:0000256" key="6">
    <source>
        <dbReference type="SAM" id="MobiDB-lite"/>
    </source>
</evidence>
<dbReference type="Gene3D" id="2.40.240.50">
    <property type="entry name" value="Barwin-like endoglucanases"/>
    <property type="match status" value="1"/>
</dbReference>
<dbReference type="SUPFAM" id="SSF50685">
    <property type="entry name" value="Barwin-like endoglucanases"/>
    <property type="match status" value="1"/>
</dbReference>
<dbReference type="InterPro" id="IPR026044">
    <property type="entry name" value="MltA"/>
</dbReference>
<dbReference type="SMART" id="SM00925">
    <property type="entry name" value="MltA"/>
    <property type="match status" value="1"/>
</dbReference>
<evidence type="ECO:0000259" key="7">
    <source>
        <dbReference type="SMART" id="SM00925"/>
    </source>
</evidence>
<dbReference type="InterPro" id="IPR010611">
    <property type="entry name" value="3D_dom"/>
</dbReference>
<dbReference type="Gene3D" id="2.40.40.10">
    <property type="entry name" value="RlpA-like domain"/>
    <property type="match status" value="1"/>
</dbReference>
<gene>
    <name evidence="8" type="ORF">CFR71_03460</name>
</gene>
<evidence type="ECO:0000313" key="8">
    <source>
        <dbReference type="EMBL" id="PYD76588.1"/>
    </source>
</evidence>
<dbReference type="Proteomes" id="UP000247609">
    <property type="component" value="Unassembled WGS sequence"/>
</dbReference>
<evidence type="ECO:0000313" key="9">
    <source>
        <dbReference type="Proteomes" id="UP000247609"/>
    </source>
</evidence>
<sequence length="440" mass="48151">MVRHRRRNGALAPAAVPEPDPYNPHERDFPIVITKRLSAVASVLLLCACHNIAPRLDHQSSADHRFPARTKAVSFAKIPGWNDDDATQALSVFAGECHRLGALPADSALGDDTGGMGTHVGDWLPACAAARAVAPDNSAAARNFFQTWFQPYRIGTADRQGTLFTGYYEPEIRGSLKRGGIYQTPVYRRPADLQRVRDAQGHMQIGRWKGKKFVPYPTRAQIDDGALARHRLELLWVADPVDLFFMQVQGAGRVRLPNEKVVRLRFDGHNGQPYVPLGQIMVQKGYLQQGQVSFQAIRGWLETHRDEARAVMEQNPNYVFFTELASASADVGAPGALGVALTPGRSLAVDRHVIPLGAPVWIDTSVSTSGHLEAWKRLGFAQDLGKDVRGAGRADLYLGWGPEAAQDAAEQHSVGQMTVLLPRPVARQDKVAKDGKDDGS</sequence>
<comment type="caution">
    <text evidence="8">The sequence shown here is derived from an EMBL/GenBank/DDBJ whole genome shotgun (WGS) entry which is preliminary data.</text>
</comment>
<feature type="region of interest" description="Disordered" evidence="6">
    <location>
        <begin position="1"/>
        <end position="24"/>
    </location>
</feature>
<dbReference type="Pfam" id="PF06725">
    <property type="entry name" value="3D"/>
    <property type="match status" value="1"/>
</dbReference>
<dbReference type="PIRSF" id="PIRSF019422">
    <property type="entry name" value="MltA"/>
    <property type="match status" value="1"/>
</dbReference>
<evidence type="ECO:0000256" key="5">
    <source>
        <dbReference type="ARBA" id="ARBA00030918"/>
    </source>
</evidence>
<protein>
    <recommendedName>
        <fullName evidence="2">peptidoglycan lytic exotransglycosylase</fullName>
        <ecNumber evidence="2">4.2.2.n1</ecNumber>
    </recommendedName>
    <alternativeName>
        <fullName evidence="5">Murein hydrolase A</fullName>
    </alternativeName>
</protein>
<proteinExistence type="predicted"/>
<dbReference type="PANTHER" id="PTHR30124">
    <property type="entry name" value="MEMBRANE-BOUND LYTIC MUREIN TRANSGLYCOSYLASE A"/>
    <property type="match status" value="1"/>
</dbReference>
<organism evidence="8 9">
    <name type="scientific">Novacetimonas pomaceti</name>
    <dbReference type="NCBI Taxonomy" id="2021998"/>
    <lineage>
        <taxon>Bacteria</taxon>
        <taxon>Pseudomonadati</taxon>
        <taxon>Pseudomonadota</taxon>
        <taxon>Alphaproteobacteria</taxon>
        <taxon>Acetobacterales</taxon>
        <taxon>Acetobacteraceae</taxon>
        <taxon>Novacetimonas</taxon>
    </lineage>
</organism>
<dbReference type="EMBL" id="NOXG01000002">
    <property type="protein sequence ID" value="PYD76588.1"/>
    <property type="molecule type" value="Genomic_DNA"/>
</dbReference>
<dbReference type="PANTHER" id="PTHR30124:SF0">
    <property type="entry name" value="MEMBRANE-BOUND LYTIC MUREIN TRANSGLYCOSYLASE A"/>
    <property type="match status" value="1"/>
</dbReference>
<dbReference type="GO" id="GO:0009253">
    <property type="term" value="P:peptidoglycan catabolic process"/>
    <property type="evidence" value="ECO:0007669"/>
    <property type="project" value="TreeGrafter"/>
</dbReference>
<dbReference type="GO" id="GO:0009254">
    <property type="term" value="P:peptidoglycan turnover"/>
    <property type="evidence" value="ECO:0007669"/>
    <property type="project" value="InterPro"/>
</dbReference>
<evidence type="ECO:0000256" key="4">
    <source>
        <dbReference type="ARBA" id="ARBA00023316"/>
    </source>
</evidence>
<evidence type="ECO:0000256" key="3">
    <source>
        <dbReference type="ARBA" id="ARBA00023239"/>
    </source>
</evidence>
<dbReference type="Pfam" id="PF03562">
    <property type="entry name" value="MltA"/>
    <property type="match status" value="1"/>
</dbReference>
<dbReference type="GO" id="GO:0004553">
    <property type="term" value="F:hydrolase activity, hydrolyzing O-glycosyl compounds"/>
    <property type="evidence" value="ECO:0007669"/>
    <property type="project" value="InterPro"/>
</dbReference>
<dbReference type="GO" id="GO:0019867">
    <property type="term" value="C:outer membrane"/>
    <property type="evidence" value="ECO:0007669"/>
    <property type="project" value="InterPro"/>
</dbReference>
<accession>A0A318QH46</accession>
<evidence type="ECO:0000256" key="1">
    <source>
        <dbReference type="ARBA" id="ARBA00001420"/>
    </source>
</evidence>
<dbReference type="CDD" id="cd14485">
    <property type="entry name" value="mltA_like_LT_A"/>
    <property type="match status" value="1"/>
</dbReference>
<dbReference type="InterPro" id="IPR036908">
    <property type="entry name" value="RlpA-like_sf"/>
</dbReference>
<dbReference type="EC" id="4.2.2.n1" evidence="2"/>
<dbReference type="GO" id="GO:0071555">
    <property type="term" value="P:cell wall organization"/>
    <property type="evidence" value="ECO:0007669"/>
    <property type="project" value="UniProtKB-KW"/>
</dbReference>
<dbReference type="AlphaFoldDB" id="A0A318QH46"/>
<dbReference type="CDD" id="cd14668">
    <property type="entry name" value="mlta_B"/>
    <property type="match status" value="1"/>
</dbReference>
<dbReference type="InterPro" id="IPR005300">
    <property type="entry name" value="MltA_B"/>
</dbReference>
<name>A0A318QH46_9PROT</name>